<evidence type="ECO:0000313" key="1">
    <source>
        <dbReference type="EMBL" id="WFU65394.1"/>
    </source>
</evidence>
<reference evidence="1 2" key="1">
    <citation type="submission" date="2023-04" db="EMBL/GenBank/DDBJ databases">
        <title>Australian commercial rhizobial inoculants.</title>
        <authorList>
            <person name="Kohlmeier M.G."/>
            <person name="O'Hara G.W."/>
            <person name="Colombi E."/>
            <person name="Ramsay J.P."/>
            <person name="Terpolilli J."/>
        </authorList>
    </citation>
    <scope>NUCLEOTIDE SEQUENCE [LARGE SCALE GENOMIC DNA]</scope>
    <source>
        <strain evidence="1 2">CB627</strain>
    </source>
</reference>
<dbReference type="RefSeq" id="WP_076826814.1">
    <property type="nucleotide sequence ID" value="NZ_CP121646.1"/>
</dbReference>
<gene>
    <name evidence="1" type="ORF">QA636_07625</name>
</gene>
<accession>A0ABY8JIF7</accession>
<keyword evidence="2" id="KW-1185">Reference proteome</keyword>
<dbReference type="Proteomes" id="UP001221546">
    <property type="component" value="Chromosome"/>
</dbReference>
<proteinExistence type="predicted"/>
<name>A0ABY8JIF7_9BRAD</name>
<sequence length="113" mass="12373">MASPDAELIDLGSRFVEISRLRDAANDETGRLVEIARRSYPPGTYRDACLRGEEARSAYNAAIADANEQSGLAAAQEAFDGAMDQLRAHYARMIAMRPTTIDHRFGGIPFRVG</sequence>
<organism evidence="1 2">
    <name type="scientific">Bradyrhizobium brasilense</name>
    <dbReference type="NCBI Taxonomy" id="1419277"/>
    <lineage>
        <taxon>Bacteria</taxon>
        <taxon>Pseudomonadati</taxon>
        <taxon>Pseudomonadota</taxon>
        <taxon>Alphaproteobacteria</taxon>
        <taxon>Hyphomicrobiales</taxon>
        <taxon>Nitrobacteraceae</taxon>
        <taxon>Bradyrhizobium</taxon>
    </lineage>
</organism>
<evidence type="ECO:0000313" key="2">
    <source>
        <dbReference type="Proteomes" id="UP001221546"/>
    </source>
</evidence>
<protein>
    <submittedName>
        <fullName evidence="1">Uncharacterized protein</fullName>
    </submittedName>
</protein>
<dbReference type="EMBL" id="CP121646">
    <property type="protein sequence ID" value="WFU65394.1"/>
    <property type="molecule type" value="Genomic_DNA"/>
</dbReference>